<feature type="compositionally biased region" description="Basic residues" evidence="1">
    <location>
        <begin position="19"/>
        <end position="30"/>
    </location>
</feature>
<evidence type="ECO:0000313" key="2">
    <source>
        <dbReference type="EMBL" id="MDR6206918.1"/>
    </source>
</evidence>
<protein>
    <submittedName>
        <fullName evidence="2">Uncharacterized protein</fullName>
    </submittedName>
</protein>
<reference evidence="2 3" key="1">
    <citation type="submission" date="2023-08" db="EMBL/GenBank/DDBJ databases">
        <title>Genome sequencing of plant associated microbes to promote plant fitness in Sorghum bicolor and Oryza sativa.</title>
        <authorList>
            <person name="Coleman-Derr D."/>
        </authorList>
    </citation>
    <scope>NUCLEOTIDE SEQUENCE [LARGE SCALE GENOMIC DNA]</scope>
    <source>
        <strain evidence="2 3">SLBN-33</strain>
    </source>
</reference>
<accession>A0ABD5CNM3</accession>
<evidence type="ECO:0000313" key="3">
    <source>
        <dbReference type="Proteomes" id="UP001245184"/>
    </source>
</evidence>
<proteinExistence type="predicted"/>
<evidence type="ECO:0000256" key="1">
    <source>
        <dbReference type="SAM" id="MobiDB-lite"/>
    </source>
</evidence>
<name>A0ABD5CNM3_9BURK</name>
<gene>
    <name evidence="2" type="ORF">QF025_005638</name>
</gene>
<dbReference type="Proteomes" id="UP001245184">
    <property type="component" value="Unassembled WGS sequence"/>
</dbReference>
<feature type="region of interest" description="Disordered" evidence="1">
    <location>
        <begin position="19"/>
        <end position="40"/>
    </location>
</feature>
<sequence>MVKLSKGCVSINSSRRLKLGRNASRAKNKKAVPTNRNGLV</sequence>
<comment type="caution">
    <text evidence="2">The sequence shown here is derived from an EMBL/GenBank/DDBJ whole genome shotgun (WGS) entry which is preliminary data.</text>
</comment>
<dbReference type="EMBL" id="JAVIZN010000002">
    <property type="protein sequence ID" value="MDR6206918.1"/>
    <property type="molecule type" value="Genomic_DNA"/>
</dbReference>
<organism evidence="2 3">
    <name type="scientific">Paraburkholderia graminis</name>
    <dbReference type="NCBI Taxonomy" id="60548"/>
    <lineage>
        <taxon>Bacteria</taxon>
        <taxon>Pseudomonadati</taxon>
        <taxon>Pseudomonadota</taxon>
        <taxon>Betaproteobacteria</taxon>
        <taxon>Burkholderiales</taxon>
        <taxon>Burkholderiaceae</taxon>
        <taxon>Paraburkholderia</taxon>
    </lineage>
</organism>
<dbReference type="AlphaFoldDB" id="A0ABD5CNM3"/>